<dbReference type="EMBL" id="GBXM01041958">
    <property type="protein sequence ID" value="JAH66619.1"/>
    <property type="molecule type" value="Transcribed_RNA"/>
</dbReference>
<proteinExistence type="predicted"/>
<evidence type="ECO:0000313" key="1">
    <source>
        <dbReference type="EMBL" id="JAH66619.1"/>
    </source>
</evidence>
<organism evidence="1">
    <name type="scientific">Anguilla anguilla</name>
    <name type="common">European freshwater eel</name>
    <name type="synonym">Muraena anguilla</name>
    <dbReference type="NCBI Taxonomy" id="7936"/>
    <lineage>
        <taxon>Eukaryota</taxon>
        <taxon>Metazoa</taxon>
        <taxon>Chordata</taxon>
        <taxon>Craniata</taxon>
        <taxon>Vertebrata</taxon>
        <taxon>Euteleostomi</taxon>
        <taxon>Actinopterygii</taxon>
        <taxon>Neopterygii</taxon>
        <taxon>Teleostei</taxon>
        <taxon>Anguilliformes</taxon>
        <taxon>Anguillidae</taxon>
        <taxon>Anguilla</taxon>
    </lineage>
</organism>
<accession>A0A0E9UL93</accession>
<sequence>MQFELSRLHFGWQTPKTLLALFKFCNKLYTL</sequence>
<name>A0A0E9UL93_ANGAN</name>
<reference evidence="1" key="2">
    <citation type="journal article" date="2015" name="Fish Shellfish Immunol.">
        <title>Early steps in the European eel (Anguilla anguilla)-Vibrio vulnificus interaction in the gills: Role of the RtxA13 toxin.</title>
        <authorList>
            <person name="Callol A."/>
            <person name="Pajuelo D."/>
            <person name="Ebbesson L."/>
            <person name="Teles M."/>
            <person name="MacKenzie S."/>
            <person name="Amaro C."/>
        </authorList>
    </citation>
    <scope>NUCLEOTIDE SEQUENCE</scope>
</reference>
<protein>
    <submittedName>
        <fullName evidence="1">Uncharacterized protein</fullName>
    </submittedName>
</protein>
<dbReference type="AlphaFoldDB" id="A0A0E9UL93"/>
<reference evidence="1" key="1">
    <citation type="submission" date="2014-11" db="EMBL/GenBank/DDBJ databases">
        <authorList>
            <person name="Amaro Gonzalez C."/>
        </authorList>
    </citation>
    <scope>NUCLEOTIDE SEQUENCE</scope>
</reference>